<accession>A0A1X6PCT9</accession>
<dbReference type="EMBL" id="KV918812">
    <property type="protein sequence ID" value="OSX78463.1"/>
    <property type="molecule type" value="Genomic_DNA"/>
</dbReference>
<dbReference type="AlphaFoldDB" id="A0A1X6PCT9"/>
<evidence type="ECO:0000256" key="1">
    <source>
        <dbReference type="SAM" id="MobiDB-lite"/>
    </source>
</evidence>
<name>A0A1X6PCT9_PORUM</name>
<feature type="compositionally biased region" description="Low complexity" evidence="1">
    <location>
        <begin position="535"/>
        <end position="553"/>
    </location>
</feature>
<feature type="region of interest" description="Disordered" evidence="1">
    <location>
        <begin position="271"/>
        <end position="291"/>
    </location>
</feature>
<organism evidence="2 3">
    <name type="scientific">Porphyra umbilicalis</name>
    <name type="common">Purple laver</name>
    <name type="synonym">Red alga</name>
    <dbReference type="NCBI Taxonomy" id="2786"/>
    <lineage>
        <taxon>Eukaryota</taxon>
        <taxon>Rhodophyta</taxon>
        <taxon>Bangiophyceae</taxon>
        <taxon>Bangiales</taxon>
        <taxon>Bangiaceae</taxon>
        <taxon>Porphyra</taxon>
    </lineage>
</organism>
<proteinExistence type="predicted"/>
<feature type="region of interest" description="Disordered" evidence="1">
    <location>
        <begin position="427"/>
        <end position="452"/>
    </location>
</feature>
<sequence length="938" mass="97087">MPPIRRAVYGAGGSFPLARLSRLSTSTPATAGSAARPALVAPRAPPPSVVTLRPSAYVRRLCSRRIPSTPPRRRCMLVSRCWCGPLRPTSRCARTALPLHFVSGGPAGGRQPDERPVPIIPGASLCLSLPRLPTPPLHNNLNPFERPTSLTMDSPTAADRARKMEMRQEAAAVAAATAAAAAVVSQAYNSGKEDGHTRAQDTANTMMTLAAGGPPTTSAGGGASPSAASPSTPVGRGKGKGRASHLGPTHGIGKSRRVATESPVGVLSVASSASASPSASGLAPRLAPRPPMYPPVVLPPVLDGAMNPYASLISGSPLYATQVAPRARVAPRNARSSGPSNVGPAPSLASKVPASPLGTKTATAAGFVVRTTPAVYQSTEGPLPVTPRNGAITPASPVVTGIRRRGHRIPAARLARQLERAGATAAAKRLTAVPSDGSSNGAPATPSSPATEAGLFTRLPSKVGLPGAADGVPAGVVTRAEALEDADGTGMVVDVGTGNNNDAGADNDNTAAEQTPFLGMAGRSRAANGGDSPKTVAPSVAGSSSGVSTPGVSDIDSAPQSPAPTRPLTWRPRRSIPSPTIEYPLSTASPSTPADESAVASLGPSAAKASKVVENAVRASTANLRVDLAALCARTNDTAARMLQLATKVDTCANLSQQTLVAVRKVEAAVKVAVADVAKQGALPAKVDANAAEELGEKLLDEVKKVYRDVLTNEFATAVETVAVLSNCDDNWDTVIDATESCMKLGRAKAEAWLNEFMRRASRRNSSIYVNVRISMLVLRVKPHLHQTWTDLIINTYFSALGLDSKNLEEQTAKQLLDNSAYYMSSRGRSAILDALAALFLAVGARSRITEPKTPTDGRTIRATLGHCAFVSTKVRNVLELAAGQRTSSRSGAIGDGHFPMWVAEVRRMDASFPTSGEVDNGLQLIDGGSLERHLPQY</sequence>
<feature type="compositionally biased region" description="Low complexity" evidence="1">
    <location>
        <begin position="490"/>
        <end position="512"/>
    </location>
</feature>
<evidence type="ECO:0000313" key="3">
    <source>
        <dbReference type="Proteomes" id="UP000218209"/>
    </source>
</evidence>
<dbReference type="Proteomes" id="UP000218209">
    <property type="component" value="Unassembled WGS sequence"/>
</dbReference>
<reference evidence="2 3" key="1">
    <citation type="submission" date="2017-03" db="EMBL/GenBank/DDBJ databases">
        <title>WGS assembly of Porphyra umbilicalis.</title>
        <authorList>
            <person name="Brawley S.H."/>
            <person name="Blouin N.A."/>
            <person name="Ficko-Blean E."/>
            <person name="Wheeler G.L."/>
            <person name="Lohr M."/>
            <person name="Goodson H.V."/>
            <person name="Jenkins J.W."/>
            <person name="Blaby-Haas C.E."/>
            <person name="Helliwell K.E."/>
            <person name="Chan C."/>
            <person name="Marriage T."/>
            <person name="Bhattacharya D."/>
            <person name="Klein A.S."/>
            <person name="Badis Y."/>
            <person name="Brodie J."/>
            <person name="Cao Y."/>
            <person name="Collen J."/>
            <person name="Dittami S.M."/>
            <person name="Gachon C.M."/>
            <person name="Green B.R."/>
            <person name="Karpowicz S."/>
            <person name="Kim J.W."/>
            <person name="Kudahl U."/>
            <person name="Lin S."/>
            <person name="Michel G."/>
            <person name="Mittag M."/>
            <person name="Olson B.J."/>
            <person name="Pangilinan J."/>
            <person name="Peng Y."/>
            <person name="Qiu H."/>
            <person name="Shu S."/>
            <person name="Singer J.T."/>
            <person name="Smith A.G."/>
            <person name="Sprecher B.N."/>
            <person name="Wagner V."/>
            <person name="Wang W."/>
            <person name="Wang Z.-Y."/>
            <person name="Yan J."/>
            <person name="Yarish C."/>
            <person name="Zoeuner-Riek S."/>
            <person name="Zhuang Y."/>
            <person name="Zou Y."/>
            <person name="Lindquist E.A."/>
            <person name="Grimwood J."/>
            <person name="Barry K."/>
            <person name="Rokhsar D.S."/>
            <person name="Schmutz J."/>
            <person name="Stiller J.W."/>
            <person name="Grossman A.R."/>
            <person name="Prochnik S.E."/>
        </authorList>
    </citation>
    <scope>NUCLEOTIDE SEQUENCE [LARGE SCALE GENOMIC DNA]</scope>
    <source>
        <strain evidence="2">4086291</strain>
    </source>
</reference>
<gene>
    <name evidence="2" type="ORF">BU14_0108s0011</name>
</gene>
<evidence type="ECO:0000313" key="2">
    <source>
        <dbReference type="EMBL" id="OSX78463.1"/>
    </source>
</evidence>
<feature type="compositionally biased region" description="Low complexity" evidence="1">
    <location>
        <begin position="271"/>
        <end position="286"/>
    </location>
</feature>
<keyword evidence="3" id="KW-1185">Reference proteome</keyword>
<feature type="compositionally biased region" description="Low complexity" evidence="1">
    <location>
        <begin position="210"/>
        <end position="233"/>
    </location>
</feature>
<feature type="region of interest" description="Disordered" evidence="1">
    <location>
        <begin position="490"/>
        <end position="599"/>
    </location>
</feature>
<protein>
    <submittedName>
        <fullName evidence="2">Uncharacterized protein</fullName>
    </submittedName>
</protein>
<feature type="region of interest" description="Disordered" evidence="1">
    <location>
        <begin position="331"/>
        <end position="354"/>
    </location>
</feature>
<feature type="region of interest" description="Disordered" evidence="1">
    <location>
        <begin position="208"/>
        <end position="259"/>
    </location>
</feature>